<proteinExistence type="predicted"/>
<gene>
    <name evidence="1" type="ORF">SAMN06275492_11374</name>
</gene>
<dbReference type="STRING" id="561720.SAMN06275492_11374"/>
<dbReference type="Proteomes" id="UP000193355">
    <property type="component" value="Unassembled WGS sequence"/>
</dbReference>
<accession>A0A1X7JM99</accession>
<protein>
    <recommendedName>
        <fullName evidence="3">Peptidase family M50</fullName>
    </recommendedName>
</protein>
<sequence>MVLLWGLLPILVHEAAHYLAAFLLGCRLSFTFSWGKLGPVKVPRWTWRWPEASPGHIKIICQAGFVAEIGLAFFMPWPYRLATFLHFVLYPHYAGDASDFKGMI</sequence>
<reference evidence="2" key="1">
    <citation type="submission" date="2017-04" db="EMBL/GenBank/DDBJ databases">
        <authorList>
            <person name="Varghese N."/>
            <person name="Submissions S."/>
        </authorList>
    </citation>
    <scope>NUCLEOTIDE SEQUENCE [LARGE SCALE GENOMIC DNA]</scope>
    <source>
        <strain evidence="2">USBA 82</strain>
    </source>
</reference>
<evidence type="ECO:0008006" key="3">
    <source>
        <dbReference type="Google" id="ProtNLM"/>
    </source>
</evidence>
<dbReference type="EMBL" id="FXBB01000013">
    <property type="protein sequence ID" value="SMG29189.1"/>
    <property type="molecule type" value="Genomic_DNA"/>
</dbReference>
<evidence type="ECO:0000313" key="1">
    <source>
        <dbReference type="EMBL" id="SMG29189.1"/>
    </source>
</evidence>
<dbReference type="AlphaFoldDB" id="A0A1X7JM99"/>
<organism evidence="1 2">
    <name type="scientific">Dethiosulfovibrio salsuginis</name>
    <dbReference type="NCBI Taxonomy" id="561720"/>
    <lineage>
        <taxon>Bacteria</taxon>
        <taxon>Thermotogati</taxon>
        <taxon>Synergistota</taxon>
        <taxon>Synergistia</taxon>
        <taxon>Synergistales</taxon>
        <taxon>Dethiosulfovibrionaceae</taxon>
        <taxon>Dethiosulfovibrio</taxon>
    </lineage>
</organism>
<name>A0A1X7JM99_9BACT</name>
<evidence type="ECO:0000313" key="2">
    <source>
        <dbReference type="Proteomes" id="UP000193355"/>
    </source>
</evidence>
<keyword evidence="2" id="KW-1185">Reference proteome</keyword>